<sequence>MYNQSTSLYLTENINKKTNLFIYDTEREAQNVEILDTPEPLDADTCIARLPYNSLFFYGKQFRLSGITLVLDEFKRVQLMPSGTPCYYSSALYFDRSVFCFGGSNGNHLALSERFDFNQNCWIKLAALPKADFKCHCIILNGNILIAGYISSYILRYSIEDNDFTRINYRFSDSEESNKRKILIYEERLYLIEFDGWIYESNPRDENSWRKICNTVTRDNPSRVYWSYNKGAIYIGCRLKNDYYKFKLSEKVMIQLDKK</sequence>
<protein>
    <submittedName>
        <fullName evidence="1">Uncharacterized protein</fullName>
    </submittedName>
</protein>
<accession>A0AAU9KG56</accession>
<evidence type="ECO:0000313" key="1">
    <source>
        <dbReference type="EMBL" id="CAG9335764.1"/>
    </source>
</evidence>
<keyword evidence="2" id="KW-1185">Reference proteome</keyword>
<dbReference type="InterPro" id="IPR011043">
    <property type="entry name" value="Gal_Oxase/kelch_b-propeller"/>
</dbReference>
<dbReference type="Proteomes" id="UP001162131">
    <property type="component" value="Unassembled WGS sequence"/>
</dbReference>
<dbReference type="InterPro" id="IPR006652">
    <property type="entry name" value="Kelch_1"/>
</dbReference>
<dbReference type="Gene3D" id="2.120.10.80">
    <property type="entry name" value="Kelch-type beta propeller"/>
    <property type="match status" value="1"/>
</dbReference>
<organism evidence="1 2">
    <name type="scientific">Blepharisma stoltei</name>
    <dbReference type="NCBI Taxonomy" id="1481888"/>
    <lineage>
        <taxon>Eukaryota</taxon>
        <taxon>Sar</taxon>
        <taxon>Alveolata</taxon>
        <taxon>Ciliophora</taxon>
        <taxon>Postciliodesmatophora</taxon>
        <taxon>Heterotrichea</taxon>
        <taxon>Heterotrichida</taxon>
        <taxon>Blepharismidae</taxon>
        <taxon>Blepharisma</taxon>
    </lineage>
</organism>
<dbReference type="InterPro" id="IPR015915">
    <property type="entry name" value="Kelch-typ_b-propeller"/>
</dbReference>
<dbReference type="SUPFAM" id="SSF50965">
    <property type="entry name" value="Galactose oxidase, central domain"/>
    <property type="match status" value="1"/>
</dbReference>
<evidence type="ECO:0000313" key="2">
    <source>
        <dbReference type="Proteomes" id="UP001162131"/>
    </source>
</evidence>
<comment type="caution">
    <text evidence="1">The sequence shown here is derived from an EMBL/GenBank/DDBJ whole genome shotgun (WGS) entry which is preliminary data.</text>
</comment>
<dbReference type="EMBL" id="CAJZBQ010000062">
    <property type="protein sequence ID" value="CAG9335764.1"/>
    <property type="molecule type" value="Genomic_DNA"/>
</dbReference>
<dbReference type="AlphaFoldDB" id="A0AAU9KG56"/>
<name>A0AAU9KG56_9CILI</name>
<dbReference type="Pfam" id="PF01344">
    <property type="entry name" value="Kelch_1"/>
    <property type="match status" value="1"/>
</dbReference>
<gene>
    <name evidence="1" type="ORF">BSTOLATCC_MIC64227</name>
</gene>
<proteinExistence type="predicted"/>
<reference evidence="1" key="1">
    <citation type="submission" date="2021-09" db="EMBL/GenBank/DDBJ databases">
        <authorList>
            <consortium name="AG Swart"/>
            <person name="Singh M."/>
            <person name="Singh A."/>
            <person name="Seah K."/>
            <person name="Emmerich C."/>
        </authorList>
    </citation>
    <scope>NUCLEOTIDE SEQUENCE</scope>
    <source>
        <strain evidence="1">ATCC30299</strain>
    </source>
</reference>